<dbReference type="RefSeq" id="WP_166344428.1">
    <property type="nucleotide sequence ID" value="NZ_CP088280.1"/>
</dbReference>
<dbReference type="EMBL" id="CP088280">
    <property type="protein sequence ID" value="UGX95358.1"/>
    <property type="molecule type" value="Genomic_DNA"/>
</dbReference>
<reference evidence="2 3" key="1">
    <citation type="journal article" date="2017" name="Syst. Appl. Microbiol.">
        <title>Soybeans inoculated with root zone soils of Canadian native legumes harbour diverse and novel Bradyrhizobium spp. that possess agricultural potential.</title>
        <authorList>
            <person name="Bromfield E.S.P."/>
            <person name="Cloutier S."/>
            <person name="Tambong J.T."/>
            <person name="Tran Thi T.V."/>
        </authorList>
    </citation>
    <scope>NUCLEOTIDE SEQUENCE [LARGE SCALE GENOMIC DNA]</scope>
    <source>
        <strain evidence="2 3">323S2</strain>
    </source>
</reference>
<reference evidence="2 3" key="3">
    <citation type="journal article" date="2022" name="Int. J. Syst. Evol. Microbiol.">
        <title>Strains of Bradyrhizobium barranii sp. nov. associated with legumes native to Canada are symbionts of soybeans and belong to different subspecies (subsp. barranii subsp. nov. and subsp. apii subsp. nov.) and symbiovars (sv. glycinearum and sv. septentrionale).</title>
        <authorList>
            <person name="Bromfield E.S.P."/>
            <person name="Cloutier S."/>
            <person name="Wasai-Hara S."/>
            <person name="Minamisawa K."/>
        </authorList>
    </citation>
    <scope>NUCLEOTIDE SEQUENCE [LARGE SCALE GENOMIC DNA]</scope>
    <source>
        <strain evidence="2 3">323S2</strain>
    </source>
</reference>
<dbReference type="EMBL" id="JACBFH010000001">
    <property type="protein sequence ID" value="NYY88533.1"/>
    <property type="molecule type" value="Genomic_DNA"/>
</dbReference>
<gene>
    <name evidence="2" type="ORF">G6321_00009525</name>
    <name evidence="1" type="ORF">G6321_08700</name>
</gene>
<sequence>MAAAKTDWRRFACSAVPEKLLPRGLPVAQIPKSGAKALKSIALHLSDHRMVRTQYDFALVVVQKAELRLAWN</sequence>
<dbReference type="AlphaFoldDB" id="A0A7Z0TJX5"/>
<protein>
    <submittedName>
        <fullName evidence="1">Uncharacterized protein</fullName>
    </submittedName>
</protein>
<proteinExistence type="predicted"/>
<dbReference type="Proteomes" id="UP000564836">
    <property type="component" value="Chromosome"/>
</dbReference>
<organism evidence="1">
    <name type="scientific">Bradyrhizobium barranii subsp. barranii</name>
    <dbReference type="NCBI Taxonomy" id="2823807"/>
    <lineage>
        <taxon>Bacteria</taxon>
        <taxon>Pseudomonadati</taxon>
        <taxon>Pseudomonadota</taxon>
        <taxon>Alphaproteobacteria</taxon>
        <taxon>Hyphomicrobiales</taxon>
        <taxon>Nitrobacteraceae</taxon>
        <taxon>Bradyrhizobium</taxon>
        <taxon>Bradyrhizobium barranii</taxon>
    </lineage>
</organism>
<evidence type="ECO:0000313" key="1">
    <source>
        <dbReference type="EMBL" id="NYY88533.1"/>
    </source>
</evidence>
<accession>A0A7Z0TJX5</accession>
<reference evidence="1" key="2">
    <citation type="submission" date="2020-06" db="EMBL/GenBank/DDBJ databases">
        <title>Whole Genome Sequence of Bradyrhizobium sp. Strain 323S2.</title>
        <authorList>
            <person name="Bromfield E.S.P."/>
        </authorList>
    </citation>
    <scope>NUCLEOTIDE SEQUENCE [LARGE SCALE GENOMIC DNA]</scope>
    <source>
        <strain evidence="1">323S2</strain>
    </source>
</reference>
<evidence type="ECO:0000313" key="2">
    <source>
        <dbReference type="EMBL" id="UGX95358.1"/>
    </source>
</evidence>
<name>A0A7Z0TJX5_9BRAD</name>
<evidence type="ECO:0000313" key="3">
    <source>
        <dbReference type="Proteomes" id="UP000564836"/>
    </source>
</evidence>